<dbReference type="InterPro" id="IPR036910">
    <property type="entry name" value="HMG_box_dom_sf"/>
</dbReference>
<dbReference type="PANTHER" id="PTHR47658:SF2">
    <property type="entry name" value="HMG-BOX (HIGH MOBILITY GROUP) DNA-BINDING FAMILY PROTEIN"/>
    <property type="match status" value="1"/>
</dbReference>
<evidence type="ECO:0000313" key="3">
    <source>
        <dbReference type="Proteomes" id="UP000516437"/>
    </source>
</evidence>
<organism evidence="2 3">
    <name type="scientific">Morella rubra</name>
    <name type="common">Chinese bayberry</name>
    <dbReference type="NCBI Taxonomy" id="262757"/>
    <lineage>
        <taxon>Eukaryota</taxon>
        <taxon>Viridiplantae</taxon>
        <taxon>Streptophyta</taxon>
        <taxon>Embryophyta</taxon>
        <taxon>Tracheophyta</taxon>
        <taxon>Spermatophyta</taxon>
        <taxon>Magnoliopsida</taxon>
        <taxon>eudicotyledons</taxon>
        <taxon>Gunneridae</taxon>
        <taxon>Pentapetalae</taxon>
        <taxon>rosids</taxon>
        <taxon>fabids</taxon>
        <taxon>Fagales</taxon>
        <taxon>Myricaceae</taxon>
        <taxon>Morella</taxon>
    </lineage>
</organism>
<dbReference type="PANTHER" id="PTHR47658">
    <property type="entry name" value="HIGH MOBILITY GROUP B PROTEIN 12-RELATED"/>
    <property type="match status" value="1"/>
</dbReference>
<sequence length="185" mass="21027">MANPTRNHKRVRAARRSPDGSAYQKCDSCGVSVPIALADMHECKTEKIVVKKFRGVSERQNVVKPNYGDQPRSPFRLFMESFVKTCKTNNWIIMDQNGLDSWKNMSKEERKPYIVEAERIDSCYLKALLGEVNNMQEVGNEADSPMVGNFDQSQFYEDTEDSENSASFDSVQYGETESLDTGVPY</sequence>
<evidence type="ECO:0000313" key="2">
    <source>
        <dbReference type="EMBL" id="KAB1214089.1"/>
    </source>
</evidence>
<evidence type="ECO:0000256" key="1">
    <source>
        <dbReference type="SAM" id="MobiDB-lite"/>
    </source>
</evidence>
<dbReference type="GO" id="GO:0010197">
    <property type="term" value="P:polar nucleus fusion"/>
    <property type="evidence" value="ECO:0007669"/>
    <property type="project" value="TreeGrafter"/>
</dbReference>
<dbReference type="Gene3D" id="1.10.30.10">
    <property type="entry name" value="High mobility group box domain"/>
    <property type="match status" value="1"/>
</dbReference>
<reference evidence="2 3" key="1">
    <citation type="journal article" date="2019" name="Plant Biotechnol. J.">
        <title>The red bayberry genome and genetic basis of sex determination.</title>
        <authorList>
            <person name="Jia H.M."/>
            <person name="Jia H.J."/>
            <person name="Cai Q.L."/>
            <person name="Wang Y."/>
            <person name="Zhao H.B."/>
            <person name="Yang W.F."/>
            <person name="Wang G.Y."/>
            <person name="Li Y.H."/>
            <person name="Zhan D.L."/>
            <person name="Shen Y.T."/>
            <person name="Niu Q.F."/>
            <person name="Chang L."/>
            <person name="Qiu J."/>
            <person name="Zhao L."/>
            <person name="Xie H.B."/>
            <person name="Fu W.Y."/>
            <person name="Jin J."/>
            <person name="Li X.W."/>
            <person name="Jiao Y."/>
            <person name="Zhou C.C."/>
            <person name="Tu T."/>
            <person name="Chai C.Y."/>
            <person name="Gao J.L."/>
            <person name="Fan L.J."/>
            <person name="van de Weg E."/>
            <person name="Wang J.Y."/>
            <person name="Gao Z.S."/>
        </authorList>
    </citation>
    <scope>NUCLEOTIDE SEQUENCE [LARGE SCALE GENOMIC DNA]</scope>
    <source>
        <tissue evidence="2">Leaves</tissue>
    </source>
</reference>
<dbReference type="OrthoDB" id="1919336at2759"/>
<dbReference type="Proteomes" id="UP000516437">
    <property type="component" value="Chromosome 5"/>
</dbReference>
<dbReference type="EMBL" id="RXIC02000023">
    <property type="protein sequence ID" value="KAB1214089.1"/>
    <property type="molecule type" value="Genomic_DNA"/>
</dbReference>
<feature type="region of interest" description="Disordered" evidence="1">
    <location>
        <begin position="1"/>
        <end position="21"/>
    </location>
</feature>
<protein>
    <recommendedName>
        <fullName evidence="4">HMG box domain-containing protein</fullName>
    </recommendedName>
</protein>
<gene>
    <name evidence="2" type="ORF">CJ030_MR5G017352</name>
</gene>
<keyword evidence="3" id="KW-1185">Reference proteome</keyword>
<dbReference type="AlphaFoldDB" id="A0A6A1VMH0"/>
<accession>A0A6A1VMH0</accession>
<dbReference type="GO" id="GO:0005634">
    <property type="term" value="C:nucleus"/>
    <property type="evidence" value="ECO:0007669"/>
    <property type="project" value="TreeGrafter"/>
</dbReference>
<proteinExistence type="predicted"/>
<dbReference type="SUPFAM" id="SSF47095">
    <property type="entry name" value="HMG-box"/>
    <property type="match status" value="1"/>
</dbReference>
<feature type="compositionally biased region" description="Polar residues" evidence="1">
    <location>
        <begin position="164"/>
        <end position="175"/>
    </location>
</feature>
<name>A0A6A1VMH0_9ROSI</name>
<feature type="compositionally biased region" description="Basic residues" evidence="1">
    <location>
        <begin position="1"/>
        <end position="15"/>
    </location>
</feature>
<dbReference type="GO" id="GO:0003677">
    <property type="term" value="F:DNA binding"/>
    <property type="evidence" value="ECO:0007669"/>
    <property type="project" value="TreeGrafter"/>
</dbReference>
<evidence type="ECO:0008006" key="4">
    <source>
        <dbReference type="Google" id="ProtNLM"/>
    </source>
</evidence>
<feature type="region of interest" description="Disordered" evidence="1">
    <location>
        <begin position="140"/>
        <end position="185"/>
    </location>
</feature>
<comment type="caution">
    <text evidence="2">The sequence shown here is derived from an EMBL/GenBank/DDBJ whole genome shotgun (WGS) entry which is preliminary data.</text>
</comment>